<feature type="domain" description="N-acetyltransferase" evidence="1">
    <location>
        <begin position="3"/>
        <end position="155"/>
    </location>
</feature>
<evidence type="ECO:0000313" key="2">
    <source>
        <dbReference type="EMBL" id="MDG0793674.1"/>
    </source>
</evidence>
<organism evidence="2 3">
    <name type="scientific">Cohnella ginsengisoli</name>
    <dbReference type="NCBI Taxonomy" id="425004"/>
    <lineage>
        <taxon>Bacteria</taxon>
        <taxon>Bacillati</taxon>
        <taxon>Bacillota</taxon>
        <taxon>Bacilli</taxon>
        <taxon>Bacillales</taxon>
        <taxon>Paenibacillaceae</taxon>
        <taxon>Cohnella</taxon>
    </lineage>
</organism>
<dbReference type="InterPro" id="IPR016181">
    <property type="entry name" value="Acyl_CoA_acyltransferase"/>
</dbReference>
<dbReference type="AlphaFoldDB" id="A0A9X4KLN3"/>
<sequence>MELTLQDKPDDSTWRQALALYRDAFAAEGRKPDAILERMFKKRISVLATGMEDGVMKAMAICGVLAGPKLLLIDYLAVRETDRRRGAGTEFVSLIADWAMTQRLDGLLIEAEAEDTPENDARIRFWERCGFERTEYVHQYIWVPEPYRAMIRYFEPDRFAAPDGRELFRYISEFHGRSFR</sequence>
<dbReference type="Pfam" id="PF00583">
    <property type="entry name" value="Acetyltransf_1"/>
    <property type="match status" value="1"/>
</dbReference>
<name>A0A9X4KLN3_9BACL</name>
<accession>A0A9X4KLN3</accession>
<dbReference type="Proteomes" id="UP001153387">
    <property type="component" value="Unassembled WGS sequence"/>
</dbReference>
<dbReference type="PROSITE" id="PS51186">
    <property type="entry name" value="GNAT"/>
    <property type="match status" value="1"/>
</dbReference>
<reference evidence="2 3" key="1">
    <citation type="submission" date="2022-10" db="EMBL/GenBank/DDBJ databases">
        <title>Comparative genomic analysis of Cohnella hashimotonis sp. nov., isolated from the International Space Station.</title>
        <authorList>
            <person name="Simpson A."/>
            <person name="Venkateswaran K."/>
        </authorList>
    </citation>
    <scope>NUCLEOTIDE SEQUENCE [LARGE SCALE GENOMIC DNA]</scope>
    <source>
        <strain evidence="2 3">DSM 18997</strain>
    </source>
</reference>
<dbReference type="RefSeq" id="WP_277567414.1">
    <property type="nucleotide sequence ID" value="NZ_JAPDHZ010000004.1"/>
</dbReference>
<evidence type="ECO:0000313" key="3">
    <source>
        <dbReference type="Proteomes" id="UP001153387"/>
    </source>
</evidence>
<dbReference type="SUPFAM" id="SSF55729">
    <property type="entry name" value="Acyl-CoA N-acyltransferases (Nat)"/>
    <property type="match status" value="1"/>
</dbReference>
<dbReference type="Gene3D" id="3.40.630.30">
    <property type="match status" value="1"/>
</dbReference>
<protein>
    <submittedName>
        <fullName evidence="2">GNAT family N-acetyltransferase</fullName>
    </submittedName>
</protein>
<dbReference type="GO" id="GO:0016747">
    <property type="term" value="F:acyltransferase activity, transferring groups other than amino-acyl groups"/>
    <property type="evidence" value="ECO:0007669"/>
    <property type="project" value="InterPro"/>
</dbReference>
<dbReference type="InterPro" id="IPR000182">
    <property type="entry name" value="GNAT_dom"/>
</dbReference>
<keyword evidence="3" id="KW-1185">Reference proteome</keyword>
<evidence type="ECO:0000259" key="1">
    <source>
        <dbReference type="PROSITE" id="PS51186"/>
    </source>
</evidence>
<proteinExistence type="predicted"/>
<comment type="caution">
    <text evidence="2">The sequence shown here is derived from an EMBL/GenBank/DDBJ whole genome shotgun (WGS) entry which is preliminary data.</text>
</comment>
<gene>
    <name evidence="2" type="ORF">OMP38_24710</name>
</gene>
<dbReference type="EMBL" id="JAPDHZ010000004">
    <property type="protein sequence ID" value="MDG0793674.1"/>
    <property type="molecule type" value="Genomic_DNA"/>
</dbReference>